<dbReference type="InterPro" id="IPR009061">
    <property type="entry name" value="DNA-bd_dom_put_sf"/>
</dbReference>
<dbReference type="AlphaFoldDB" id="A0A850LFG9"/>
<dbReference type="PROSITE" id="PS00552">
    <property type="entry name" value="HTH_MERR_1"/>
    <property type="match status" value="1"/>
</dbReference>
<dbReference type="OMA" id="YKIATYG"/>
<feature type="domain" description="HTH merR-type" evidence="2">
    <location>
        <begin position="1"/>
        <end position="69"/>
    </location>
</feature>
<sequence length="118" mass="13341">MKIAEAAARSGLSIDTIRFYERSGLLPPIARGADGMRRFSPETVDWLRLLASLRETGMELRAMRRFAELYRQGDATIPERRRILQDHAASLNGRRAALDRCAALLAHKLQRYCEIEGG</sequence>
<dbReference type="RefSeq" id="WP_011049255.1">
    <property type="nucleotide sequence ID" value="NZ_CP076685.1"/>
</dbReference>
<comment type="caution">
    <text evidence="3">The sequence shown here is derived from an EMBL/GenBank/DDBJ whole genome shotgun (WGS) entry which is preliminary data.</text>
</comment>
<evidence type="ECO:0000256" key="1">
    <source>
        <dbReference type="ARBA" id="ARBA00023125"/>
    </source>
</evidence>
<protein>
    <submittedName>
        <fullName evidence="3">MerR family transcriptional regulator</fullName>
    </submittedName>
</protein>
<evidence type="ECO:0000313" key="3">
    <source>
        <dbReference type="EMBL" id="NVK96342.1"/>
    </source>
</evidence>
<evidence type="ECO:0000313" key="4">
    <source>
        <dbReference type="Proteomes" id="UP000565723"/>
    </source>
</evidence>
<dbReference type="Pfam" id="PF13411">
    <property type="entry name" value="MerR_1"/>
    <property type="match status" value="1"/>
</dbReference>
<dbReference type="Proteomes" id="UP000565723">
    <property type="component" value="Unassembled WGS sequence"/>
</dbReference>
<dbReference type="CDD" id="cd01109">
    <property type="entry name" value="HTH_YyaN"/>
    <property type="match status" value="1"/>
</dbReference>
<dbReference type="InterPro" id="IPR000551">
    <property type="entry name" value="MerR-type_HTH_dom"/>
</dbReference>
<dbReference type="SUPFAM" id="SSF46955">
    <property type="entry name" value="Putative DNA-binding domain"/>
    <property type="match status" value="1"/>
</dbReference>
<dbReference type="PANTHER" id="PTHR30204">
    <property type="entry name" value="REDOX-CYCLING DRUG-SENSING TRANSCRIPTIONAL ACTIVATOR SOXR"/>
    <property type="match status" value="1"/>
</dbReference>
<reference evidence="3 4" key="1">
    <citation type="journal article" date="2020" name="Proc. Natl. Acad. Sci. U.S.A.">
        <title>Ecological drivers of bacterial community assembly in synthetic phycospheres.</title>
        <authorList>
            <person name="Fu H."/>
            <person name="Uchimiya M."/>
            <person name="Gore J."/>
            <person name="Moran M.A."/>
        </authorList>
    </citation>
    <scope>NUCLEOTIDE SEQUENCE [LARGE SCALE GENOMIC DNA]</scope>
    <source>
        <strain evidence="3">HF-Din03</strain>
    </source>
</reference>
<evidence type="ECO:0000259" key="2">
    <source>
        <dbReference type="PROSITE" id="PS50937"/>
    </source>
</evidence>
<dbReference type="GO" id="GO:0003677">
    <property type="term" value="F:DNA binding"/>
    <property type="evidence" value="ECO:0007669"/>
    <property type="project" value="UniProtKB-KW"/>
</dbReference>
<dbReference type="InterPro" id="IPR047057">
    <property type="entry name" value="MerR_fam"/>
</dbReference>
<dbReference type="PRINTS" id="PR00040">
    <property type="entry name" value="HTHMERR"/>
</dbReference>
<gene>
    <name evidence="3" type="ORF">HW564_05360</name>
</gene>
<accession>A0A850LFG9</accession>
<proteinExistence type="predicted"/>
<dbReference type="EMBL" id="JABXIY010000013">
    <property type="protein sequence ID" value="NVK96342.1"/>
    <property type="molecule type" value="Genomic_DNA"/>
</dbReference>
<dbReference type="Gene3D" id="1.10.1660.10">
    <property type="match status" value="1"/>
</dbReference>
<keyword evidence="1" id="KW-0238">DNA-binding</keyword>
<name>A0A850LFG9_9RHOB</name>
<dbReference type="PROSITE" id="PS50937">
    <property type="entry name" value="HTH_MERR_2"/>
    <property type="match status" value="1"/>
</dbReference>
<organism evidence="3 4">
    <name type="scientific">Ruegeria pomeroyi</name>
    <dbReference type="NCBI Taxonomy" id="89184"/>
    <lineage>
        <taxon>Bacteria</taxon>
        <taxon>Pseudomonadati</taxon>
        <taxon>Pseudomonadota</taxon>
        <taxon>Alphaproteobacteria</taxon>
        <taxon>Rhodobacterales</taxon>
        <taxon>Roseobacteraceae</taxon>
        <taxon>Ruegeria</taxon>
    </lineage>
</organism>
<dbReference type="PANTHER" id="PTHR30204:SF98">
    <property type="entry name" value="HTH-TYPE TRANSCRIPTIONAL REGULATOR ADHR"/>
    <property type="match status" value="1"/>
</dbReference>
<dbReference type="GO" id="GO:0003700">
    <property type="term" value="F:DNA-binding transcription factor activity"/>
    <property type="evidence" value="ECO:0007669"/>
    <property type="project" value="InterPro"/>
</dbReference>
<dbReference type="SMART" id="SM00422">
    <property type="entry name" value="HTH_MERR"/>
    <property type="match status" value="1"/>
</dbReference>